<reference evidence="5" key="1">
    <citation type="submission" date="2023-03" db="EMBL/GenBank/DDBJ databases">
        <title>Complete genome of Cladonia borealis.</title>
        <authorList>
            <person name="Park H."/>
        </authorList>
    </citation>
    <scope>NUCLEOTIDE SEQUENCE</scope>
    <source>
        <strain evidence="5">ANT050790</strain>
    </source>
</reference>
<dbReference type="Proteomes" id="UP001166286">
    <property type="component" value="Unassembled WGS sequence"/>
</dbReference>
<dbReference type="SUPFAM" id="SSF63829">
    <property type="entry name" value="Calcium-dependent phosphotriesterase"/>
    <property type="match status" value="1"/>
</dbReference>
<evidence type="ECO:0000256" key="3">
    <source>
        <dbReference type="ARBA" id="ARBA00022525"/>
    </source>
</evidence>
<dbReference type="InterPro" id="IPR017996">
    <property type="entry name" value="MRJP/yellow-related"/>
</dbReference>
<feature type="chain" id="PRO_5041324027" description="Major royal jelly protein" evidence="4">
    <location>
        <begin position="19"/>
        <end position="414"/>
    </location>
</feature>
<dbReference type="PANTHER" id="PTHR10009:SF18">
    <property type="entry name" value="PROTEIN YELLOW-LIKE PROTEIN"/>
    <property type="match status" value="1"/>
</dbReference>
<name>A0AA39QR50_9LECA</name>
<dbReference type="Gene3D" id="2.120.10.30">
    <property type="entry name" value="TolB, C-terminal domain"/>
    <property type="match status" value="1"/>
</dbReference>
<accession>A0AA39QR50</accession>
<gene>
    <name evidence="5" type="ORF">JMJ35_010604</name>
</gene>
<dbReference type="EMBL" id="JAFEKC020000026">
    <property type="protein sequence ID" value="KAK0506904.1"/>
    <property type="molecule type" value="Genomic_DNA"/>
</dbReference>
<feature type="signal peptide" evidence="4">
    <location>
        <begin position="1"/>
        <end position="18"/>
    </location>
</feature>
<evidence type="ECO:0000256" key="1">
    <source>
        <dbReference type="ARBA" id="ARBA00004613"/>
    </source>
</evidence>
<keyword evidence="6" id="KW-1185">Reference proteome</keyword>
<evidence type="ECO:0000313" key="6">
    <source>
        <dbReference type="Proteomes" id="UP001166286"/>
    </source>
</evidence>
<dbReference type="PANTHER" id="PTHR10009">
    <property type="entry name" value="PROTEIN YELLOW-RELATED"/>
    <property type="match status" value="1"/>
</dbReference>
<sequence length="414" mass="44990">MMYQGFLVLLFCALSVLSQQIVSDPGVFGPSIELVHLYNDEFPSGIAVSASGRKFTNYPSNLDPNNTKYNVAELTSYDTEMPYPNAEINTPPGGQINYTTGSPVGANNQNYFINVQSVVIDAMDRLWILDAGRPSTLSGSGTLSSHGGVKLIGIDLSTNTVFTTIIFPATVAYPDSNFNDVRFDLRPSITASGQGVAYITDSSTEGRNGIVIVDLGTSLSWRHLDNAPQVHAERQSVPFIWGEAVYSIAGYGLPITRVLYGADGADGITLSADGETLYWTAVGSRYLYSVPTALLRDNSPTSELLAQASIVSHSVIGISDGLETDSNGLVYTGNFEQNAINIFDPASGMTRVFVRDPRIGWTDAMFIATDGYVYFTENQLWRTPSHFPGTERRVRPFALFRAKLPDNGTKVQLL</sequence>
<organism evidence="5 6">
    <name type="scientific">Cladonia borealis</name>
    <dbReference type="NCBI Taxonomy" id="184061"/>
    <lineage>
        <taxon>Eukaryota</taxon>
        <taxon>Fungi</taxon>
        <taxon>Dikarya</taxon>
        <taxon>Ascomycota</taxon>
        <taxon>Pezizomycotina</taxon>
        <taxon>Lecanoromycetes</taxon>
        <taxon>OSLEUM clade</taxon>
        <taxon>Lecanoromycetidae</taxon>
        <taxon>Lecanorales</taxon>
        <taxon>Lecanorineae</taxon>
        <taxon>Cladoniaceae</taxon>
        <taxon>Cladonia</taxon>
    </lineage>
</organism>
<evidence type="ECO:0000256" key="4">
    <source>
        <dbReference type="SAM" id="SignalP"/>
    </source>
</evidence>
<comment type="subcellular location">
    <subcellularLocation>
        <location evidence="1">Secreted</location>
    </subcellularLocation>
</comment>
<comment type="caution">
    <text evidence="5">The sequence shown here is derived from an EMBL/GenBank/DDBJ whole genome shotgun (WGS) entry which is preliminary data.</text>
</comment>
<dbReference type="Pfam" id="PF03022">
    <property type="entry name" value="MRJP"/>
    <property type="match status" value="1"/>
</dbReference>
<protein>
    <recommendedName>
        <fullName evidence="7">Major royal jelly protein</fullName>
    </recommendedName>
</protein>
<dbReference type="AlphaFoldDB" id="A0AA39QR50"/>
<comment type="similarity">
    <text evidence="2">Belongs to the major royal jelly protein family.</text>
</comment>
<evidence type="ECO:0000313" key="5">
    <source>
        <dbReference type="EMBL" id="KAK0506904.1"/>
    </source>
</evidence>
<keyword evidence="3" id="KW-0964">Secreted</keyword>
<evidence type="ECO:0000256" key="2">
    <source>
        <dbReference type="ARBA" id="ARBA00009127"/>
    </source>
</evidence>
<proteinExistence type="inferred from homology"/>
<keyword evidence="4" id="KW-0732">Signal</keyword>
<dbReference type="GO" id="GO:0005576">
    <property type="term" value="C:extracellular region"/>
    <property type="evidence" value="ECO:0007669"/>
    <property type="project" value="UniProtKB-SubCell"/>
</dbReference>
<dbReference type="InterPro" id="IPR011042">
    <property type="entry name" value="6-blade_b-propeller_TolB-like"/>
</dbReference>
<evidence type="ECO:0008006" key="7">
    <source>
        <dbReference type="Google" id="ProtNLM"/>
    </source>
</evidence>